<keyword evidence="3" id="KW-0175">Coiled coil</keyword>
<protein>
    <recommendedName>
        <fullName evidence="5">EF-hand domain-containing protein</fullName>
    </recommendedName>
</protein>
<evidence type="ECO:0000256" key="2">
    <source>
        <dbReference type="ARBA" id="ARBA00022837"/>
    </source>
</evidence>
<evidence type="ECO:0000313" key="6">
    <source>
        <dbReference type="EMBL" id="CAG9320755.1"/>
    </source>
</evidence>
<dbReference type="GO" id="GO:0044782">
    <property type="term" value="P:cilium organization"/>
    <property type="evidence" value="ECO:0007669"/>
    <property type="project" value="TreeGrafter"/>
</dbReference>
<feature type="compositionally biased region" description="Basic and acidic residues" evidence="4">
    <location>
        <begin position="883"/>
        <end position="920"/>
    </location>
</feature>
<dbReference type="InterPro" id="IPR002048">
    <property type="entry name" value="EF_hand_dom"/>
</dbReference>
<feature type="region of interest" description="Disordered" evidence="4">
    <location>
        <begin position="664"/>
        <end position="696"/>
    </location>
</feature>
<evidence type="ECO:0000256" key="1">
    <source>
        <dbReference type="ARBA" id="ARBA00006663"/>
    </source>
</evidence>
<comment type="caution">
    <text evidence="6">The sequence shown here is derived from an EMBL/GenBank/DDBJ whole genome shotgun (WGS) entry which is preliminary data.</text>
</comment>
<evidence type="ECO:0000313" key="7">
    <source>
        <dbReference type="Proteomes" id="UP001162131"/>
    </source>
</evidence>
<feature type="compositionally biased region" description="Basic and acidic residues" evidence="4">
    <location>
        <begin position="560"/>
        <end position="569"/>
    </location>
</feature>
<dbReference type="GO" id="GO:0005856">
    <property type="term" value="C:cytoskeleton"/>
    <property type="evidence" value="ECO:0007669"/>
    <property type="project" value="UniProtKB-ARBA"/>
</dbReference>
<dbReference type="SUPFAM" id="SSF47473">
    <property type="entry name" value="EF-hand"/>
    <property type="match status" value="1"/>
</dbReference>
<dbReference type="AlphaFoldDB" id="A0AAU9J649"/>
<dbReference type="Pfam" id="PF10595">
    <property type="entry name" value="FAM161A_B"/>
    <property type="match status" value="1"/>
</dbReference>
<dbReference type="GO" id="GO:0005509">
    <property type="term" value="F:calcium ion binding"/>
    <property type="evidence" value="ECO:0007669"/>
    <property type="project" value="InterPro"/>
</dbReference>
<sequence length="976" mass="113971">MSIFKDHGKEPINSAVAYKTSFGGGYQVPKHHESYIASSRETAGFQTKYADFNQIDSSYMYHNNLLSTIDQEIDKLKGTSLKLADYRISQGPILYSNRNLEVSPLYYPSSMQTNIIQNNAPSNLEEIERLRVLQNQKLRVLEEEYMKKKEVQQQKPKLGDILQEYQNYKKAKIPKKNLYDRKLEYQGDISEEENENTKLLKWIFKKIDHNKNGFIEKTELIKEIASNQELADLLGIMGNIQDKEFMRQVDKIFQNSGSSDSIIERDFIQLFTKTRAAIFSKDQQQQIKPTYDLIQRKTSYPCIVLTDAQQDLLEYIFKNTDTFDDGTLQKFVYIQTLRTDENLIKILQANAIQLSDDNFMTLEEVLDYIEDDGDPYENITFNQFMDYFTSISKSQSQKLEWKPEVPAEPAEPEKPEILLDNFYLQIIQDVFDTLPRRGTDKVSREEFVVSLLEDPQVQEFLKLKAREDKITKKAESVENVIKRIDKEAGTLLLWSDVLGFFSSAGKPKMKLDEGKTDKKNLFTADFIDKYEVKPTQISKIRSKTPKNENSQDDIHIERYSSPQRHEKPKSSKSQHQFTVPEPFEFDTREKIKPKSIRQQKLDEMVLEKKLEEEFHLKYRPKANPIPAEVLIPKYQTLLAAQEARRLEVKRNSKAITEKLQKPFNFHSKEKSKNEEPKVEQYKFKAKPPPPTNNLPLYNQMSKQLEEERRSRIEAAAKKSLEEAKLPPRMERYSKGDKNLAEPSKQSSTAFKAKNPPNFKKLWEDLDKEIQGKKSKFEPTKPKEFNFSEIKKKVKVIEDLDEVQKELMLKGFGSMLNKVVSLDPPAEPPKSTKKQQMAEEHRKKQFEEAKNEELRLKSEEEERKRKYEEAKQRVKQSGSIQAKLRSEEDDKEKRLQEAKQRQKEENDRANAEKQKMMERVNQRPMVSDAVSSFWSKSNNSTNLITTLKQKMLTRGIQPEQIVGEVEGFENIYAEDLV</sequence>
<dbReference type="PANTHER" id="PTHR21501:SF1">
    <property type="entry name" value="PROTEIN FAM-161"/>
    <property type="match status" value="1"/>
</dbReference>
<dbReference type="InterPro" id="IPR019579">
    <property type="entry name" value="FAM161A/B"/>
</dbReference>
<gene>
    <name evidence="6" type="ORF">BSTOLATCC_MIC27335</name>
</gene>
<organism evidence="6 7">
    <name type="scientific">Blepharisma stoltei</name>
    <dbReference type="NCBI Taxonomy" id="1481888"/>
    <lineage>
        <taxon>Eukaryota</taxon>
        <taxon>Sar</taxon>
        <taxon>Alveolata</taxon>
        <taxon>Ciliophora</taxon>
        <taxon>Postciliodesmatophora</taxon>
        <taxon>Heterotrichea</taxon>
        <taxon>Heterotrichida</taxon>
        <taxon>Blepharismidae</taxon>
        <taxon>Blepharisma</taxon>
    </lineage>
</organism>
<comment type="similarity">
    <text evidence="1">Belongs to the FAM161 family.</text>
</comment>
<dbReference type="InterPro" id="IPR051655">
    <property type="entry name" value="FAM161"/>
</dbReference>
<keyword evidence="2" id="KW-0106">Calcium</keyword>
<feature type="compositionally biased region" description="Basic and acidic residues" evidence="4">
    <location>
        <begin position="835"/>
        <end position="871"/>
    </location>
</feature>
<feature type="region of interest" description="Disordered" evidence="4">
    <location>
        <begin position="716"/>
        <end position="757"/>
    </location>
</feature>
<dbReference type="InterPro" id="IPR011992">
    <property type="entry name" value="EF-hand-dom_pair"/>
</dbReference>
<accession>A0AAU9J649</accession>
<feature type="compositionally biased region" description="Basic and acidic residues" evidence="4">
    <location>
        <begin position="716"/>
        <end position="739"/>
    </location>
</feature>
<evidence type="ECO:0000256" key="3">
    <source>
        <dbReference type="ARBA" id="ARBA00023054"/>
    </source>
</evidence>
<dbReference type="PANTHER" id="PTHR21501">
    <property type="entry name" value="PROTEIN FAM-161"/>
    <property type="match status" value="1"/>
</dbReference>
<keyword evidence="7" id="KW-1185">Reference proteome</keyword>
<name>A0AAU9J649_9CILI</name>
<evidence type="ECO:0000259" key="5">
    <source>
        <dbReference type="PROSITE" id="PS50222"/>
    </source>
</evidence>
<feature type="region of interest" description="Disordered" evidence="4">
    <location>
        <begin position="560"/>
        <end position="584"/>
    </location>
</feature>
<dbReference type="Proteomes" id="UP001162131">
    <property type="component" value="Unassembled WGS sequence"/>
</dbReference>
<dbReference type="EMBL" id="CAJZBQ010000027">
    <property type="protein sequence ID" value="CAG9320755.1"/>
    <property type="molecule type" value="Genomic_DNA"/>
</dbReference>
<dbReference type="PROSITE" id="PS50222">
    <property type="entry name" value="EF_HAND_2"/>
    <property type="match status" value="1"/>
</dbReference>
<feature type="domain" description="EF-hand" evidence="5">
    <location>
        <begin position="195"/>
        <end position="230"/>
    </location>
</feature>
<reference evidence="6" key="1">
    <citation type="submission" date="2021-09" db="EMBL/GenBank/DDBJ databases">
        <authorList>
            <consortium name="AG Swart"/>
            <person name="Singh M."/>
            <person name="Singh A."/>
            <person name="Seah K."/>
            <person name="Emmerich C."/>
        </authorList>
    </citation>
    <scope>NUCLEOTIDE SEQUENCE</scope>
    <source>
        <strain evidence="6">ATCC30299</strain>
    </source>
</reference>
<dbReference type="Gene3D" id="1.10.238.10">
    <property type="entry name" value="EF-hand"/>
    <property type="match status" value="1"/>
</dbReference>
<dbReference type="GO" id="GO:0005929">
    <property type="term" value="C:cilium"/>
    <property type="evidence" value="ECO:0007669"/>
    <property type="project" value="TreeGrafter"/>
</dbReference>
<proteinExistence type="inferred from homology"/>
<feature type="region of interest" description="Disordered" evidence="4">
    <location>
        <begin position="819"/>
        <end position="923"/>
    </location>
</feature>
<dbReference type="PROSITE" id="PS00018">
    <property type="entry name" value="EF_HAND_1"/>
    <property type="match status" value="1"/>
</dbReference>
<dbReference type="InterPro" id="IPR018247">
    <property type="entry name" value="EF_Hand_1_Ca_BS"/>
</dbReference>
<evidence type="ECO:0000256" key="4">
    <source>
        <dbReference type="SAM" id="MobiDB-lite"/>
    </source>
</evidence>
<feature type="compositionally biased region" description="Basic and acidic residues" evidence="4">
    <location>
        <begin position="664"/>
        <end position="682"/>
    </location>
</feature>